<reference evidence="1 2" key="1">
    <citation type="submission" date="2021-01" db="EMBL/GenBank/DDBJ databases">
        <title>Cercospora kikuchii MAFF 305040 whole genome shotgun sequence.</title>
        <authorList>
            <person name="Kashiwa T."/>
            <person name="Suzuki T."/>
        </authorList>
    </citation>
    <scope>NUCLEOTIDE SEQUENCE [LARGE SCALE GENOMIC DNA]</scope>
    <source>
        <strain evidence="1 2">MAFF 305040</strain>
    </source>
</reference>
<comment type="caution">
    <text evidence="1">The sequence shown here is derived from an EMBL/GenBank/DDBJ whole genome shotgun (WGS) entry which is preliminary data.</text>
</comment>
<gene>
    <name evidence="1" type="ORF">CKM354_000900700</name>
</gene>
<organism evidence="1 2">
    <name type="scientific">Cercospora kikuchii</name>
    <dbReference type="NCBI Taxonomy" id="84275"/>
    <lineage>
        <taxon>Eukaryota</taxon>
        <taxon>Fungi</taxon>
        <taxon>Dikarya</taxon>
        <taxon>Ascomycota</taxon>
        <taxon>Pezizomycotina</taxon>
        <taxon>Dothideomycetes</taxon>
        <taxon>Dothideomycetidae</taxon>
        <taxon>Mycosphaerellales</taxon>
        <taxon>Mycosphaerellaceae</taxon>
        <taxon>Cercospora</taxon>
    </lineage>
</organism>
<protein>
    <submittedName>
        <fullName evidence="1">Uncharacterized protein</fullName>
    </submittedName>
</protein>
<proteinExistence type="predicted"/>
<accession>A0A9P3FFT0</accession>
<dbReference type="GeneID" id="68294582"/>
<dbReference type="OrthoDB" id="3204049at2759"/>
<name>A0A9P3FFT0_9PEZI</name>
<dbReference type="RefSeq" id="XP_044660345.1">
    <property type="nucleotide sequence ID" value="XM_044804410.1"/>
</dbReference>
<sequence length="351" mass="40905">MHLDHKLPWNLLASHLAIIWSHARYTPHATDIFSKGHDDWPKHLEYFRKAFYNTLLEFSQTEANRFQDLRLWKPSSADEILSDTICSLPERIFNLGQHETNSLRHNPIGPQHQSIQYWISRASESQPPSYTSSDGDLADVIKTLLAISAHLCTSEDPAEQKLGHEAFASLLRLNKHPTIPLEKLNHIHWGHSFGVEHLAEDTLRIYLLLNVVDAIRQQQQSKNSERNPQTISIVELDNFRKWARNSLVDFDFPAQNLLHYDFWRSYVDAEEQMQSSNATGLEERVMQDLDPTLTGSEGWSRDDGIALKRYLRTCFGILVRYNVLLSLWYGEDHAKNFWEEQIGYRLEFRQK</sequence>
<dbReference type="Proteomes" id="UP000825890">
    <property type="component" value="Unassembled WGS sequence"/>
</dbReference>
<dbReference type="AlphaFoldDB" id="A0A9P3FFT0"/>
<evidence type="ECO:0000313" key="1">
    <source>
        <dbReference type="EMBL" id="GIZ45858.1"/>
    </source>
</evidence>
<evidence type="ECO:0000313" key="2">
    <source>
        <dbReference type="Proteomes" id="UP000825890"/>
    </source>
</evidence>
<keyword evidence="2" id="KW-1185">Reference proteome</keyword>
<dbReference type="EMBL" id="BOLY01000006">
    <property type="protein sequence ID" value="GIZ45858.1"/>
    <property type="molecule type" value="Genomic_DNA"/>
</dbReference>